<evidence type="ECO:0000313" key="4">
    <source>
        <dbReference type="Proteomes" id="UP001610446"/>
    </source>
</evidence>
<comment type="caution">
    <text evidence="3">The sequence shown here is derived from an EMBL/GenBank/DDBJ whole genome shotgun (WGS) entry which is preliminary data.</text>
</comment>
<dbReference type="Pfam" id="PF24969">
    <property type="entry name" value="LRR_15"/>
    <property type="match status" value="1"/>
</dbReference>
<organism evidence="3 4">
    <name type="scientific">Aspergillus pseudoustus</name>
    <dbReference type="NCBI Taxonomy" id="1810923"/>
    <lineage>
        <taxon>Eukaryota</taxon>
        <taxon>Fungi</taxon>
        <taxon>Dikarya</taxon>
        <taxon>Ascomycota</taxon>
        <taxon>Pezizomycotina</taxon>
        <taxon>Eurotiomycetes</taxon>
        <taxon>Eurotiomycetidae</taxon>
        <taxon>Eurotiales</taxon>
        <taxon>Aspergillaceae</taxon>
        <taxon>Aspergillus</taxon>
        <taxon>Aspergillus subgen. Nidulantes</taxon>
    </lineage>
</organism>
<dbReference type="InterPro" id="IPR056867">
    <property type="entry name" value="LRR_15"/>
</dbReference>
<dbReference type="Proteomes" id="UP001610446">
    <property type="component" value="Unassembled WGS sequence"/>
</dbReference>
<evidence type="ECO:0000256" key="1">
    <source>
        <dbReference type="SAM" id="MobiDB-lite"/>
    </source>
</evidence>
<accession>A0ABR4KZE5</accession>
<evidence type="ECO:0000313" key="3">
    <source>
        <dbReference type="EMBL" id="KAL2857219.1"/>
    </source>
</evidence>
<protein>
    <recommendedName>
        <fullName evidence="2">Leucine-rich repeat domain-containing protein</fullName>
    </recommendedName>
</protein>
<sequence>MMLTDLPNEILLLVARHLPDTTDVLHFASCSRGMKDLLLPHAYTCVTITSNCISSLSRLATVLSCKPSLGSRVRCLHIGPPARPCKHKCNARYNPSGINSILSKLAYTEEEKHEWNDSLIGRGDSDWEQEDAWWAILWTLMPNIEELDVTWQYGTDCRERILERVGALSDRFNVGSTFMKLREVNLKLWCKDVVISGEDALLFFRLPALRKFLGYYILELGANRDDPDEEELQGFSTVTDIELHSSNSSTGFRQLTRACASLKSVVYHHASIRGNTRLLAPPAFYKSLSRHKRTLESISMNGDPGFGMGMGSPYFGSLFNFTALKTLSIPAMCILDWIEVGNRPLNHVFDVLPVSLERLAIEDFHHCVNKRSLGKQMEDLLKATPERYPSLHYVNIVGHFCDKTRCHSKIDPEDPPLDPKIMRIAARLALICMTKSLVHFGVYDTIYGWVDPENFCPCCLSSHIRDSDDPVGLEDVEVDFDDDDEEDESEAEDDRDDDEEEEEEEEEDDDDDDDEPTLLSGGEISPAEND</sequence>
<gene>
    <name evidence="3" type="ORF">BJY01DRAFT_136758</name>
</gene>
<reference evidence="3 4" key="1">
    <citation type="submission" date="2024-07" db="EMBL/GenBank/DDBJ databases">
        <title>Section-level genome sequencing and comparative genomics of Aspergillus sections Usti and Cavernicolus.</title>
        <authorList>
            <consortium name="Lawrence Berkeley National Laboratory"/>
            <person name="Nybo J.L."/>
            <person name="Vesth T.C."/>
            <person name="Theobald S."/>
            <person name="Frisvad J.C."/>
            <person name="Larsen T.O."/>
            <person name="Kjaerboelling I."/>
            <person name="Rothschild-Mancinelli K."/>
            <person name="Lyhne E.K."/>
            <person name="Kogle M.E."/>
            <person name="Barry K."/>
            <person name="Clum A."/>
            <person name="Na H."/>
            <person name="Ledsgaard L."/>
            <person name="Lin J."/>
            <person name="Lipzen A."/>
            <person name="Kuo A."/>
            <person name="Riley R."/>
            <person name="Mondo S."/>
            <person name="Labutti K."/>
            <person name="Haridas S."/>
            <person name="Pangalinan J."/>
            <person name="Salamov A.A."/>
            <person name="Simmons B.A."/>
            <person name="Magnuson J.K."/>
            <person name="Chen J."/>
            <person name="Drula E."/>
            <person name="Henrissat B."/>
            <person name="Wiebenga A."/>
            <person name="Lubbers R.J."/>
            <person name="Gomes A.C."/>
            <person name="Makela M.R."/>
            <person name="Stajich J."/>
            <person name="Grigoriev I.V."/>
            <person name="Mortensen U.H."/>
            <person name="De Vries R.P."/>
            <person name="Baker S.E."/>
            <person name="Andersen M.R."/>
        </authorList>
    </citation>
    <scope>NUCLEOTIDE SEQUENCE [LARGE SCALE GENOMIC DNA]</scope>
    <source>
        <strain evidence="3 4">CBS 123904</strain>
    </source>
</reference>
<dbReference type="EMBL" id="JBFXLU010000004">
    <property type="protein sequence ID" value="KAL2857219.1"/>
    <property type="molecule type" value="Genomic_DNA"/>
</dbReference>
<name>A0ABR4KZE5_9EURO</name>
<keyword evidence="4" id="KW-1185">Reference proteome</keyword>
<feature type="domain" description="Leucine-rich repeat" evidence="2">
    <location>
        <begin position="188"/>
        <end position="397"/>
    </location>
</feature>
<evidence type="ECO:0000259" key="2">
    <source>
        <dbReference type="Pfam" id="PF24969"/>
    </source>
</evidence>
<feature type="region of interest" description="Disordered" evidence="1">
    <location>
        <begin position="470"/>
        <end position="530"/>
    </location>
</feature>
<feature type="compositionally biased region" description="Acidic residues" evidence="1">
    <location>
        <begin position="470"/>
        <end position="516"/>
    </location>
</feature>
<proteinExistence type="predicted"/>